<feature type="compositionally biased region" description="Polar residues" evidence="10">
    <location>
        <begin position="172"/>
        <end position="182"/>
    </location>
</feature>
<sequence>MAEENNNIVEDGLKTTGGKDGKMTPGGLLANVSLLTTGGSSLQQQLTQNDTLRFAGETLHQTKGKKAKNQVDTSTPARPFGTNNVMYGFDLSPVHSHELPSSARDQDTVEKSPEPAKDVLQPSIQDKLEDEFFADSKTKAAPNFIQASLVSSSHQSRLSTRTDKSLNDDTETMMSQVYSQSSKPKRTGHSPRQAKKNTSISVHGSRSTLGLSPRKSSKTYAHIHSSGYGAMTPVKLSNKKSESRKKMTGLSPKKKAKPKKTATPPTSFVSAKHEQFYSVQETPVLPEKPGWGQQPMNTYKIDSGESKSIFKGTSADLTIDDSHDVHLALLEKQLQDRRALEEKYNTLEKECSQLKVNNAEVNQENFLLSAKLNKLLGVTESSEVPIKDSLNDKNKDPSDSEVQQLKTEILEQERLLKGYQQENEKLYGEVAKLKASTRENESAMFDENLRLKNKVAALREDLMAKDAIIKDKNRLLGDKTNLKPRVFNEALQTNKDSSERVSVEKWKEASKQLAEMRDKISWYEKNQAILEERCEGLTHSGTEMANLREKVKLLEKQLNEKATSFKKQSEQTGDLRRQVKELENITMKSQTFDHVKSILHGNDEVILLEKRCRHLEDQLKEQEDKSAKSMQSLHQLYKKMSADYESRVNNLSKQLEVIKLNSRKAPHKQPARSPDETLLREIDKLKVQAEGLRQENQKLKDEVQSLFQDLLHERRLHKVKSPGKKKGKLEGIPYNPGYFSEHIEAKAKPTVEDDVKTKEIERLQKSMNAVKSELFKEISHWKKLYEETKSSNDALKQRQDVEIESLKSSHEKSVAILKNDLSTLSSKVTVTESKLYQCQSELSSSKACENALQIQIKSLLDELQATRRGSPSVVVRHVEALQAQVRMLDFRQKSREDRLNKVVSAGADEYLKAEINSLHGVISEKNLLLSKFRYELDTILQVLETLQRDKST</sequence>
<feature type="compositionally biased region" description="Basic and acidic residues" evidence="10">
    <location>
        <begin position="11"/>
        <end position="22"/>
    </location>
</feature>
<keyword evidence="4" id="KW-0963">Cytoplasm</keyword>
<gene>
    <name evidence="11" type="ORF">CVLEPA_LOCUS14851</name>
</gene>
<dbReference type="EMBL" id="CAWYQH010000097">
    <property type="protein sequence ID" value="CAK8683826.1"/>
    <property type="molecule type" value="Genomic_DNA"/>
</dbReference>
<name>A0ABP0FW43_CLALP</name>
<evidence type="ECO:0000256" key="3">
    <source>
        <dbReference type="ARBA" id="ARBA00021406"/>
    </source>
</evidence>
<evidence type="ECO:0000256" key="1">
    <source>
        <dbReference type="ARBA" id="ARBA00004114"/>
    </source>
</evidence>
<comment type="caution">
    <text evidence="11">The sequence shown here is derived from an EMBL/GenBank/DDBJ whole genome shotgun (WGS) entry which is preliminary data.</text>
</comment>
<dbReference type="InterPro" id="IPR038774">
    <property type="entry name" value="CEP162-like"/>
</dbReference>
<feature type="region of interest" description="Disordered" evidence="10">
    <location>
        <begin position="1"/>
        <end position="24"/>
    </location>
</feature>
<feature type="region of interest" description="Disordered" evidence="10">
    <location>
        <begin position="149"/>
        <end position="268"/>
    </location>
</feature>
<evidence type="ECO:0000313" key="12">
    <source>
        <dbReference type="Proteomes" id="UP001642483"/>
    </source>
</evidence>
<feature type="coiled-coil region" evidence="9">
    <location>
        <begin position="605"/>
        <end position="709"/>
    </location>
</feature>
<evidence type="ECO:0000256" key="8">
    <source>
        <dbReference type="ARBA" id="ARBA00023212"/>
    </source>
</evidence>
<evidence type="ECO:0000256" key="10">
    <source>
        <dbReference type="SAM" id="MobiDB-lite"/>
    </source>
</evidence>
<comment type="similarity">
    <text evidence="2">Belongs to the CEP162 family.</text>
</comment>
<evidence type="ECO:0000256" key="5">
    <source>
        <dbReference type="ARBA" id="ARBA00022701"/>
    </source>
</evidence>
<organism evidence="11 12">
    <name type="scientific">Clavelina lepadiformis</name>
    <name type="common">Light-bulb sea squirt</name>
    <name type="synonym">Ascidia lepadiformis</name>
    <dbReference type="NCBI Taxonomy" id="159417"/>
    <lineage>
        <taxon>Eukaryota</taxon>
        <taxon>Metazoa</taxon>
        <taxon>Chordata</taxon>
        <taxon>Tunicata</taxon>
        <taxon>Ascidiacea</taxon>
        <taxon>Aplousobranchia</taxon>
        <taxon>Clavelinidae</taxon>
        <taxon>Clavelina</taxon>
    </lineage>
</organism>
<accession>A0ABP0FW43</accession>
<dbReference type="PANTHER" id="PTHR34031:SF1">
    <property type="entry name" value="CENTROSOMAL PROTEIN OF 162 KDA"/>
    <property type="match status" value="1"/>
</dbReference>
<feature type="coiled-coil region" evidence="9">
    <location>
        <begin position="513"/>
        <end position="564"/>
    </location>
</feature>
<feature type="compositionally biased region" description="Basic residues" evidence="10">
    <location>
        <begin position="183"/>
        <end position="195"/>
    </location>
</feature>
<keyword evidence="6" id="KW-0970">Cilium biogenesis/degradation</keyword>
<feature type="coiled-coil region" evidence="9">
    <location>
        <begin position="402"/>
        <end position="436"/>
    </location>
</feature>
<feature type="region of interest" description="Disordered" evidence="10">
    <location>
        <begin position="60"/>
        <end position="124"/>
    </location>
</feature>
<keyword evidence="7 9" id="KW-0175">Coiled coil</keyword>
<dbReference type="PANTHER" id="PTHR34031">
    <property type="entry name" value="CENTROSOMAL PROTEIN OF 162 KDA"/>
    <property type="match status" value="1"/>
</dbReference>
<evidence type="ECO:0000256" key="4">
    <source>
        <dbReference type="ARBA" id="ARBA00022490"/>
    </source>
</evidence>
<feature type="compositionally biased region" description="Low complexity" evidence="10">
    <location>
        <begin position="149"/>
        <end position="159"/>
    </location>
</feature>
<proteinExistence type="inferred from homology"/>
<reference evidence="11 12" key="1">
    <citation type="submission" date="2024-02" db="EMBL/GenBank/DDBJ databases">
        <authorList>
            <person name="Daric V."/>
            <person name="Darras S."/>
        </authorList>
    </citation>
    <scope>NUCLEOTIDE SEQUENCE [LARGE SCALE GENOMIC DNA]</scope>
</reference>
<evidence type="ECO:0000313" key="11">
    <source>
        <dbReference type="EMBL" id="CAK8683826.1"/>
    </source>
</evidence>
<evidence type="ECO:0000256" key="6">
    <source>
        <dbReference type="ARBA" id="ARBA00022794"/>
    </source>
</evidence>
<protein>
    <recommendedName>
        <fullName evidence="3">Centrosomal protein of 162 kDa</fullName>
    </recommendedName>
</protein>
<feature type="compositionally biased region" description="Polar residues" evidence="10">
    <location>
        <begin position="70"/>
        <end position="85"/>
    </location>
</feature>
<comment type="subcellular location">
    <subcellularLocation>
        <location evidence="1">Cytoplasm</location>
        <location evidence="1">Cytoskeleton</location>
        <location evidence="1">Microtubule organizing center</location>
        <location evidence="1">Centrosome</location>
        <location evidence="1">Centriole</location>
    </subcellularLocation>
</comment>
<evidence type="ECO:0000256" key="7">
    <source>
        <dbReference type="ARBA" id="ARBA00023054"/>
    </source>
</evidence>
<evidence type="ECO:0000256" key="2">
    <source>
        <dbReference type="ARBA" id="ARBA00009485"/>
    </source>
</evidence>
<feature type="compositionally biased region" description="Polar residues" evidence="10">
    <location>
        <begin position="196"/>
        <end position="210"/>
    </location>
</feature>
<evidence type="ECO:0000256" key="9">
    <source>
        <dbReference type="SAM" id="Coils"/>
    </source>
</evidence>
<keyword evidence="8" id="KW-0206">Cytoskeleton</keyword>
<keyword evidence="5" id="KW-0493">Microtubule</keyword>
<keyword evidence="12" id="KW-1185">Reference proteome</keyword>
<feature type="coiled-coil region" evidence="9">
    <location>
        <begin position="330"/>
        <end position="364"/>
    </location>
</feature>
<feature type="compositionally biased region" description="Basic residues" evidence="10">
    <location>
        <begin position="246"/>
        <end position="260"/>
    </location>
</feature>
<dbReference type="Proteomes" id="UP001642483">
    <property type="component" value="Unassembled WGS sequence"/>
</dbReference>
<feature type="compositionally biased region" description="Basic and acidic residues" evidence="10">
    <location>
        <begin position="104"/>
        <end position="117"/>
    </location>
</feature>